<protein>
    <submittedName>
        <fullName evidence="1">Uncharacterized protein</fullName>
    </submittedName>
</protein>
<sequence length="258" mass="29250">MNESVGVQNSNKSFREKTRAAFVGVVGTMIGFGAWNDTKDLSINLYEGALAHFTHKHEFNHLNQLHIGNYLPYAETIFGTPLMVKDSQQDPAIQFRYYPKDKYLLILMTKQNRIEGYLVQSNEIADDFKLTGPFNPQLPFLDKALGEQPFSSFEFQDNGFQFDSHNLTYFMEKRALGAQGLDLNLYLGVSDYPQSNQNLLSSIGALDKAVMLDEETETLATINTLRADFSPNFYGLSKLSDQVVAESLLTKYEFNTYL</sequence>
<dbReference type="RefSeq" id="WP_168662287.1">
    <property type="nucleotide sequence ID" value="NZ_CP051180.1"/>
</dbReference>
<organism evidence="1 2">
    <name type="scientific">Ferrimonas lipolytica</name>
    <dbReference type="NCBI Taxonomy" id="2724191"/>
    <lineage>
        <taxon>Bacteria</taxon>
        <taxon>Pseudomonadati</taxon>
        <taxon>Pseudomonadota</taxon>
        <taxon>Gammaproteobacteria</taxon>
        <taxon>Alteromonadales</taxon>
        <taxon>Ferrimonadaceae</taxon>
        <taxon>Ferrimonas</taxon>
    </lineage>
</organism>
<dbReference type="KEGG" id="fes:HER31_16600"/>
<dbReference type="Proteomes" id="UP000501602">
    <property type="component" value="Chromosome"/>
</dbReference>
<dbReference type="AlphaFoldDB" id="A0A6H1UHS4"/>
<evidence type="ECO:0000313" key="2">
    <source>
        <dbReference type="Proteomes" id="UP000501602"/>
    </source>
</evidence>
<dbReference type="EMBL" id="CP051180">
    <property type="protein sequence ID" value="QIZ78378.1"/>
    <property type="molecule type" value="Genomic_DNA"/>
</dbReference>
<evidence type="ECO:0000313" key="1">
    <source>
        <dbReference type="EMBL" id="QIZ78378.1"/>
    </source>
</evidence>
<name>A0A6H1UHS4_9GAMM</name>
<keyword evidence="2" id="KW-1185">Reference proteome</keyword>
<dbReference type="InterPro" id="IPR050010">
    <property type="entry name" value="ETEC_3214_dom"/>
</dbReference>
<proteinExistence type="predicted"/>
<accession>A0A6H1UHS4</accession>
<dbReference type="NCBIfam" id="NF043066">
    <property type="entry name" value="ETEC_3214_dom"/>
    <property type="match status" value="1"/>
</dbReference>
<reference evidence="1 2" key="1">
    <citation type="submission" date="2020-04" db="EMBL/GenBank/DDBJ databases">
        <title>Ferrimonas sp. S7 isolated from sea water.</title>
        <authorList>
            <person name="Bae S.S."/>
            <person name="Baek K."/>
        </authorList>
    </citation>
    <scope>NUCLEOTIDE SEQUENCE [LARGE SCALE GENOMIC DNA]</scope>
    <source>
        <strain evidence="1 2">S7</strain>
    </source>
</reference>
<gene>
    <name evidence="1" type="ORF">HER31_16600</name>
</gene>